<reference evidence="2" key="1">
    <citation type="submission" date="2017-01" db="EMBL/GenBank/DDBJ databases">
        <authorList>
            <person name="Brunel B."/>
        </authorList>
    </citation>
    <scope>NUCLEOTIDE SEQUENCE [LARGE SCALE GENOMIC DNA]</scope>
</reference>
<dbReference type="EMBL" id="FTPD01000006">
    <property type="protein sequence ID" value="SIT53921.1"/>
    <property type="molecule type" value="Genomic_DNA"/>
</dbReference>
<evidence type="ECO:0000313" key="2">
    <source>
        <dbReference type="Proteomes" id="UP000188388"/>
    </source>
</evidence>
<keyword evidence="2" id="KW-1185">Reference proteome</keyword>
<evidence type="ECO:0000313" key="1">
    <source>
        <dbReference type="EMBL" id="SIT53921.1"/>
    </source>
</evidence>
<name>A0A1R3V210_9HYPH</name>
<protein>
    <submittedName>
        <fullName evidence="1">Uncharacterized protein</fullName>
    </submittedName>
</protein>
<sequence>MSLEIFPIFRRQYQAFRTLGCGVDPCEKPFDAIGLQVDLLVVADKPVVPDALCQPNAIGGRIYPGQPFQLESGNERKAPLKTATVQREAEGAVTLESDETLPSRTTKIDTFVEADFFELTVFEFLKNEILVSGEKSYGLQDLLACDDWVRKGVNRIVDSDLKLAVAGMRGSQGNLVSHFLCSVAGDGGDRSTPNT</sequence>
<dbReference type="AlphaFoldDB" id="A0A1R3V210"/>
<proteinExistence type="predicted"/>
<dbReference type="Proteomes" id="UP000188388">
    <property type="component" value="Unassembled WGS sequence"/>
</dbReference>
<gene>
    <name evidence="1" type="ORF">BQ8794_140066</name>
</gene>
<accession>A0A1R3V210</accession>
<organism evidence="1 2">
    <name type="scientific">Mesorhizobium prunaredense</name>
    <dbReference type="NCBI Taxonomy" id="1631249"/>
    <lineage>
        <taxon>Bacteria</taxon>
        <taxon>Pseudomonadati</taxon>
        <taxon>Pseudomonadota</taxon>
        <taxon>Alphaproteobacteria</taxon>
        <taxon>Hyphomicrobiales</taxon>
        <taxon>Phyllobacteriaceae</taxon>
        <taxon>Mesorhizobium</taxon>
    </lineage>
</organism>